<gene>
    <name evidence="1" type="ORF">SAMN05216268_1635</name>
</gene>
<dbReference type="RefSeq" id="WP_167390935.1">
    <property type="nucleotide sequence ID" value="NZ_FRBK01000063.1"/>
</dbReference>
<dbReference type="Pfam" id="PF11253">
    <property type="entry name" value="DUF3052"/>
    <property type="match status" value="1"/>
</dbReference>
<dbReference type="InterPro" id="IPR021412">
    <property type="entry name" value="DUF3052"/>
</dbReference>
<accession>A0A9X8N9U8</accession>
<proteinExistence type="predicted"/>
<comment type="caution">
    <text evidence="1">The sequence shown here is derived from an EMBL/GenBank/DDBJ whole genome shotgun (WGS) entry which is preliminary data.</text>
</comment>
<protein>
    <submittedName>
        <fullName evidence="1">Uncharacterized protein</fullName>
    </submittedName>
</protein>
<organism evidence="1 2">
    <name type="scientific">Streptomyces yunnanensis</name>
    <dbReference type="NCBI Taxonomy" id="156453"/>
    <lineage>
        <taxon>Bacteria</taxon>
        <taxon>Bacillati</taxon>
        <taxon>Actinomycetota</taxon>
        <taxon>Actinomycetes</taxon>
        <taxon>Kitasatosporales</taxon>
        <taxon>Streptomycetaceae</taxon>
        <taxon>Streptomyces</taxon>
    </lineage>
</organism>
<name>A0A9X8N9U8_9ACTN</name>
<evidence type="ECO:0000313" key="2">
    <source>
        <dbReference type="Proteomes" id="UP000184388"/>
    </source>
</evidence>
<dbReference type="EMBL" id="FRBK01000063">
    <property type="protein sequence ID" value="SHN35903.1"/>
    <property type="molecule type" value="Genomic_DNA"/>
</dbReference>
<dbReference type="Proteomes" id="UP000184388">
    <property type="component" value="Unassembled WGS sequence"/>
</dbReference>
<dbReference type="AlphaFoldDB" id="A0A9X8N9U8"/>
<evidence type="ECO:0000313" key="1">
    <source>
        <dbReference type="EMBL" id="SHN35903.1"/>
    </source>
</evidence>
<sequence>MAWLGFKPGDTVREIGFREGIDHEFRQIIAAVTGQALRTKYSHSTTCTLLWFRAEDGRLINSLHDAAKQLKRGSTIVLLTPKAGQDGYVRTTYINHATEALDLVETKTVSAGEQWDGRFLIVSGHR</sequence>
<reference evidence="2" key="1">
    <citation type="submission" date="2016-11" db="EMBL/GenBank/DDBJ databases">
        <authorList>
            <person name="Jaros S."/>
            <person name="Januszkiewicz K."/>
            <person name="Wedrychowicz H."/>
        </authorList>
    </citation>
    <scope>NUCLEOTIDE SEQUENCE [LARGE SCALE GENOMIC DNA]</scope>
    <source>
        <strain evidence="2">CGMCC 4.3555</strain>
    </source>
</reference>